<reference evidence="2 3" key="1">
    <citation type="submission" date="2021-10" db="EMBL/GenBank/DDBJ databases">
        <authorList>
            <person name="Koch H."/>
        </authorList>
    </citation>
    <scope>NUCLEOTIDE SEQUENCE [LARGE SCALE GENOMIC DNA]</scope>
    <source>
        <strain evidence="2">6680</strain>
    </source>
</reference>
<evidence type="ECO:0000313" key="2">
    <source>
        <dbReference type="EMBL" id="CAG9931755.1"/>
    </source>
</evidence>
<evidence type="ECO:0000313" key="3">
    <source>
        <dbReference type="Proteomes" id="UP000839052"/>
    </source>
</evidence>
<gene>
    <name evidence="2" type="ORF">NTG6680_0502</name>
</gene>
<dbReference type="Proteomes" id="UP000839052">
    <property type="component" value="Chromosome"/>
</dbReference>
<keyword evidence="3" id="KW-1185">Reference proteome</keyword>
<proteinExistence type="predicted"/>
<name>A0ABN8AG85_9PROT</name>
<evidence type="ECO:0000259" key="1">
    <source>
        <dbReference type="Pfam" id="PF13751"/>
    </source>
</evidence>
<accession>A0ABN8AG85</accession>
<feature type="domain" description="Transposase DDE" evidence="1">
    <location>
        <begin position="12"/>
        <end position="75"/>
    </location>
</feature>
<dbReference type="InterPro" id="IPR025668">
    <property type="entry name" value="Tnp_DDE_dom"/>
</dbReference>
<protein>
    <recommendedName>
        <fullName evidence="1">Transposase DDE domain-containing protein</fullName>
    </recommendedName>
</protein>
<sequence length="110" mass="12130">MHAPKASDRAEVAQWRARMATEEAKEIYKLRAATAECVNAQARNRGLVLLPVRGRAKVKCIALWFARAHNFMRMVKLAPQLLGIGAGASAIPAMTGYGENELKTRKLNLN</sequence>
<dbReference type="EMBL" id="OU912926">
    <property type="protein sequence ID" value="CAG9931755.1"/>
    <property type="molecule type" value="Genomic_DNA"/>
</dbReference>
<dbReference type="Pfam" id="PF13751">
    <property type="entry name" value="DDE_Tnp_1_6"/>
    <property type="match status" value="1"/>
</dbReference>
<organism evidence="2 3">
    <name type="scientific">Candidatus Nitrotoga arctica</name>
    <dbReference type="NCBI Taxonomy" id="453162"/>
    <lineage>
        <taxon>Bacteria</taxon>
        <taxon>Pseudomonadati</taxon>
        <taxon>Pseudomonadota</taxon>
        <taxon>Betaproteobacteria</taxon>
        <taxon>Nitrosomonadales</taxon>
        <taxon>Gallionellaceae</taxon>
        <taxon>Candidatus Nitrotoga</taxon>
    </lineage>
</organism>